<keyword evidence="1 2" id="KW-0728">SH3 domain</keyword>
<dbReference type="InterPro" id="IPR001452">
    <property type="entry name" value="SH3_domain"/>
</dbReference>
<dbReference type="SMART" id="SM00102">
    <property type="entry name" value="ADF"/>
    <property type="match status" value="1"/>
</dbReference>
<dbReference type="PANTHER" id="PTHR10829:SF25">
    <property type="entry name" value="DREBRIN-LIKE PROTEIN"/>
    <property type="match status" value="1"/>
</dbReference>
<protein>
    <submittedName>
        <fullName evidence="6">Actin-binding protein of the cortical actin cytoskeleton</fullName>
    </submittedName>
</protein>
<dbReference type="CDD" id="cd11281">
    <property type="entry name" value="ADF_drebrin_like"/>
    <property type="match status" value="1"/>
</dbReference>
<dbReference type="InterPro" id="IPR029006">
    <property type="entry name" value="ADF-H/Gelsolin-like_dom_sf"/>
</dbReference>
<dbReference type="eggNOG" id="KOG3655">
    <property type="taxonomic scope" value="Eukaryota"/>
</dbReference>
<gene>
    <name evidence="6" type="ordered locus">PAS_chr2-2_0320</name>
</gene>
<dbReference type="Gene3D" id="3.40.20.10">
    <property type="entry name" value="Severin"/>
    <property type="match status" value="1"/>
</dbReference>
<dbReference type="FunCoup" id="C4R262">
    <property type="interactions" value="577"/>
</dbReference>
<dbReference type="AlphaFoldDB" id="C4R262"/>
<dbReference type="HOGENOM" id="CLU_459326_0_0_1"/>
<dbReference type="CDD" id="cd11819">
    <property type="entry name" value="SH3_Cortactin_like"/>
    <property type="match status" value="1"/>
</dbReference>
<dbReference type="InterPro" id="IPR002108">
    <property type="entry name" value="ADF-H"/>
</dbReference>
<dbReference type="GO" id="GO:0051016">
    <property type="term" value="P:barbed-end actin filament capping"/>
    <property type="evidence" value="ECO:0007669"/>
    <property type="project" value="EnsemblFungi"/>
</dbReference>
<dbReference type="SMR" id="C4R262"/>
<dbReference type="GO" id="GO:0005884">
    <property type="term" value="C:actin filament"/>
    <property type="evidence" value="ECO:0007669"/>
    <property type="project" value="TreeGrafter"/>
</dbReference>
<organism evidence="6 7">
    <name type="scientific">Komagataella phaffii (strain GS115 / ATCC 20864)</name>
    <name type="common">Yeast</name>
    <name type="synonym">Pichia pastoris</name>
    <dbReference type="NCBI Taxonomy" id="644223"/>
    <lineage>
        <taxon>Eukaryota</taxon>
        <taxon>Fungi</taxon>
        <taxon>Dikarya</taxon>
        <taxon>Ascomycota</taxon>
        <taxon>Saccharomycotina</taxon>
        <taxon>Pichiomycetes</taxon>
        <taxon>Pichiales</taxon>
        <taxon>Pichiaceae</taxon>
        <taxon>Komagataella</taxon>
    </lineage>
</organism>
<dbReference type="FunFam" id="2.30.30.40:FF:000072">
    <property type="entry name" value="Unconventional Myosin IB"/>
    <property type="match status" value="1"/>
</dbReference>
<dbReference type="PRINTS" id="PR00452">
    <property type="entry name" value="SH3DOMAIN"/>
</dbReference>
<dbReference type="GO" id="GO:0044379">
    <property type="term" value="P:protein localization to actin cortical patch"/>
    <property type="evidence" value="ECO:0007669"/>
    <property type="project" value="EnsemblFungi"/>
</dbReference>
<dbReference type="STRING" id="644223.C4R262"/>
<feature type="domain" description="SH3" evidence="4">
    <location>
        <begin position="491"/>
        <end position="547"/>
    </location>
</feature>
<dbReference type="Pfam" id="PF00241">
    <property type="entry name" value="Cofilin_ADF"/>
    <property type="match status" value="1"/>
</dbReference>
<dbReference type="EMBL" id="FN392320">
    <property type="protein sequence ID" value="CAY69586.1"/>
    <property type="molecule type" value="Genomic_DNA"/>
</dbReference>
<feature type="domain" description="SH3" evidence="4">
    <location>
        <begin position="412"/>
        <end position="472"/>
    </location>
</feature>
<evidence type="ECO:0000259" key="5">
    <source>
        <dbReference type="PROSITE" id="PS51263"/>
    </source>
</evidence>
<evidence type="ECO:0000256" key="2">
    <source>
        <dbReference type="PROSITE-ProRule" id="PRU00192"/>
    </source>
</evidence>
<dbReference type="PANTHER" id="PTHR10829">
    <property type="entry name" value="CORTACTIN AND DREBRIN"/>
    <property type="match status" value="1"/>
</dbReference>
<dbReference type="InParanoid" id="C4R262"/>
<keyword evidence="7" id="KW-1185">Reference proteome</keyword>
<feature type="compositionally biased region" description="Acidic residues" evidence="3">
    <location>
        <begin position="194"/>
        <end position="203"/>
    </location>
</feature>
<evidence type="ECO:0000259" key="4">
    <source>
        <dbReference type="PROSITE" id="PS50002"/>
    </source>
</evidence>
<evidence type="ECO:0000313" key="7">
    <source>
        <dbReference type="Proteomes" id="UP000000314"/>
    </source>
</evidence>
<dbReference type="PRINTS" id="PR00499">
    <property type="entry name" value="P67PHOX"/>
</dbReference>
<dbReference type="GeneID" id="8198220"/>
<reference evidence="6 7" key="1">
    <citation type="journal article" date="2009" name="Nat. Biotechnol.">
        <title>Genome sequence of the recombinant protein production host Pichia pastoris.</title>
        <authorList>
            <person name="De Schutter K."/>
            <person name="Lin Y.C."/>
            <person name="Tiels P."/>
            <person name="Van Hecke A."/>
            <person name="Glinka S."/>
            <person name="Weber-Lehmann J."/>
            <person name="Rouze P."/>
            <person name="Van de Peer Y."/>
            <person name="Callewaert N."/>
        </authorList>
    </citation>
    <scope>NUCLEOTIDE SEQUENCE [LARGE SCALE GENOMIC DNA]</scope>
    <source>
        <strain evidence="7">GS115 / ATCC 20864</strain>
    </source>
</reference>
<dbReference type="PROSITE" id="PS50002">
    <property type="entry name" value="SH3"/>
    <property type="match status" value="2"/>
</dbReference>
<dbReference type="KEGG" id="ppa:PAS_chr2-2_0320"/>
<dbReference type="SMART" id="SM00326">
    <property type="entry name" value="SH3"/>
    <property type="match status" value="2"/>
</dbReference>
<dbReference type="SUPFAM" id="SSF50044">
    <property type="entry name" value="SH3-domain"/>
    <property type="match status" value="2"/>
</dbReference>
<proteinExistence type="predicted"/>
<dbReference type="OrthoDB" id="5971719at2759"/>
<name>C4R262_KOMPG</name>
<dbReference type="GO" id="GO:0051015">
    <property type="term" value="F:actin filament binding"/>
    <property type="evidence" value="ECO:0007669"/>
    <property type="project" value="EnsemblFungi"/>
</dbReference>
<dbReference type="RefSeq" id="XP_002491866.1">
    <property type="nucleotide sequence ID" value="XM_002491821.1"/>
</dbReference>
<dbReference type="InterPro" id="IPR036028">
    <property type="entry name" value="SH3-like_dom_sf"/>
</dbReference>
<feature type="region of interest" description="Disordered" evidence="3">
    <location>
        <begin position="142"/>
        <end position="231"/>
    </location>
</feature>
<sequence>MERLDVAAHSKKIQEYYDKVVLSKDNVTYAVFTSEKATLVPSTLGDGDITDFLQEFEEGKVQYGLAKVNPPGSDVYKLVLLGWCPDTAPFKSRSSFGANFGEVAKIMRGYHVQITARDSDDLDVKDILKTVSDAAGARYSIQYTSGKSSNPKPKPQSFRKPEEASSVVKPKIAPSIPKKAPVVPSKKTPSSSTNDEDEDDWDGEKEVEVRDFTEKPLEKPVSSYKPHPKVDLDAIRKEGNREAPLLVKEPISVVKTKSAPFKPAPPVKTPVFGTKAPIISGLPKKSDNVIGGLSRNFGAENGKTPAQLWAEKKGKFKKADSPEEDVITQLKSSSLEDEPDAPKREEESEPEPEPEPEFEYEQEQESEPEPEAEQEPEPESEPAPELEPEQEPEPESEPELEQEPEVESTKTPSTTQATALYDYTAEEDNEISITEGELIVEIEKVDEEWWIGVNSKGEKGLFVASYVKEVSVVPSNKKPVPPPPAPRSQSPKRKIVVAEYDYDAAEDNELTFKEGDKIEVLDQPDDDWWLGQVGGQKGLFPSNYVSA</sequence>
<dbReference type="GO" id="GO:0030427">
    <property type="term" value="C:site of polarized growth"/>
    <property type="evidence" value="ECO:0007669"/>
    <property type="project" value="TreeGrafter"/>
</dbReference>
<dbReference type="GO" id="GO:0000147">
    <property type="term" value="P:actin cortical patch assembly"/>
    <property type="evidence" value="ECO:0007669"/>
    <property type="project" value="EnsemblFungi"/>
</dbReference>
<feature type="region of interest" description="Disordered" evidence="3">
    <location>
        <begin position="258"/>
        <end position="428"/>
    </location>
</feature>
<dbReference type="Pfam" id="PF00018">
    <property type="entry name" value="SH3_1"/>
    <property type="match status" value="2"/>
</dbReference>
<evidence type="ECO:0000256" key="3">
    <source>
        <dbReference type="SAM" id="MobiDB-lite"/>
    </source>
</evidence>
<feature type="compositionally biased region" description="Basic and acidic residues" evidence="3">
    <location>
        <begin position="204"/>
        <end position="218"/>
    </location>
</feature>
<evidence type="ECO:0000256" key="1">
    <source>
        <dbReference type="ARBA" id="ARBA00022443"/>
    </source>
</evidence>
<dbReference type="OMA" id="HYASQYD"/>
<dbReference type="SUPFAM" id="SSF55753">
    <property type="entry name" value="Actin depolymerizing proteins"/>
    <property type="match status" value="1"/>
</dbReference>
<dbReference type="CDD" id="cd11961">
    <property type="entry name" value="SH3_Abp1_fungi_C2"/>
    <property type="match status" value="1"/>
</dbReference>
<feature type="compositionally biased region" description="Polar residues" evidence="3">
    <location>
        <begin position="409"/>
        <end position="418"/>
    </location>
</feature>
<feature type="compositionally biased region" description="Acidic residues" evidence="3">
    <location>
        <begin position="347"/>
        <end position="406"/>
    </location>
</feature>
<feature type="compositionally biased region" description="Polar residues" evidence="3">
    <location>
        <begin position="142"/>
        <end position="151"/>
    </location>
</feature>
<dbReference type="Proteomes" id="UP000000314">
    <property type="component" value="Chromosome 2"/>
</dbReference>
<accession>C4R262</accession>
<dbReference type="GO" id="GO:2000601">
    <property type="term" value="P:positive regulation of Arp2/3 complex-mediated actin nucleation"/>
    <property type="evidence" value="ECO:0007669"/>
    <property type="project" value="EnsemblFungi"/>
</dbReference>
<feature type="compositionally biased region" description="Low complexity" evidence="3">
    <location>
        <begin position="169"/>
        <end position="193"/>
    </location>
</feature>
<dbReference type="GO" id="GO:0030479">
    <property type="term" value="C:actin cortical patch"/>
    <property type="evidence" value="ECO:0007669"/>
    <property type="project" value="EnsemblFungi"/>
</dbReference>
<evidence type="ECO:0000313" key="6">
    <source>
        <dbReference type="EMBL" id="CAY69586.1"/>
    </source>
</evidence>
<feature type="compositionally biased region" description="Basic and acidic residues" evidence="3">
    <location>
        <begin position="310"/>
        <end position="321"/>
    </location>
</feature>
<dbReference type="PROSITE" id="PS51263">
    <property type="entry name" value="ADF_H"/>
    <property type="match status" value="1"/>
</dbReference>
<dbReference type="Gene3D" id="2.30.30.40">
    <property type="entry name" value="SH3 Domains"/>
    <property type="match status" value="2"/>
</dbReference>
<dbReference type="InterPro" id="IPR035718">
    <property type="entry name" value="Abp1_fungi_SH3_C2"/>
</dbReference>
<feature type="domain" description="ADF-H" evidence="5">
    <location>
        <begin position="5"/>
        <end position="132"/>
    </location>
</feature>